<evidence type="ECO:0000259" key="4">
    <source>
        <dbReference type="SMART" id="SM00903"/>
    </source>
</evidence>
<dbReference type="Proteomes" id="UP000823891">
    <property type="component" value="Unassembled WGS sequence"/>
</dbReference>
<evidence type="ECO:0000256" key="3">
    <source>
        <dbReference type="ARBA" id="ARBA00038054"/>
    </source>
</evidence>
<protein>
    <submittedName>
        <fullName evidence="5">Flavin reductase family protein</fullName>
    </submittedName>
</protein>
<evidence type="ECO:0000256" key="1">
    <source>
        <dbReference type="ARBA" id="ARBA00001917"/>
    </source>
</evidence>
<keyword evidence="2" id="KW-0285">Flavoprotein</keyword>
<evidence type="ECO:0000313" key="5">
    <source>
        <dbReference type="EMBL" id="HJC23695.1"/>
    </source>
</evidence>
<reference evidence="5" key="1">
    <citation type="journal article" date="2021" name="PeerJ">
        <title>Extensive microbial diversity within the chicken gut microbiome revealed by metagenomics and culture.</title>
        <authorList>
            <person name="Gilroy R."/>
            <person name="Ravi A."/>
            <person name="Getino M."/>
            <person name="Pursley I."/>
            <person name="Horton D.L."/>
            <person name="Alikhan N.F."/>
            <person name="Baker D."/>
            <person name="Gharbi K."/>
            <person name="Hall N."/>
            <person name="Watson M."/>
            <person name="Adriaenssens E.M."/>
            <person name="Foster-Nyarko E."/>
            <person name="Jarju S."/>
            <person name="Secka A."/>
            <person name="Antonio M."/>
            <person name="Oren A."/>
            <person name="Chaudhuri R.R."/>
            <person name="La Ragione R."/>
            <person name="Hildebrand F."/>
            <person name="Pallen M.J."/>
        </authorList>
    </citation>
    <scope>NUCLEOTIDE SEQUENCE</scope>
    <source>
        <strain evidence="5">USAMLcec2-132</strain>
    </source>
</reference>
<evidence type="ECO:0000256" key="2">
    <source>
        <dbReference type="ARBA" id="ARBA00022630"/>
    </source>
</evidence>
<dbReference type="GO" id="GO:0010181">
    <property type="term" value="F:FMN binding"/>
    <property type="evidence" value="ECO:0007669"/>
    <property type="project" value="InterPro"/>
</dbReference>
<feature type="domain" description="Flavin reductase like" evidence="4">
    <location>
        <begin position="11"/>
        <end position="157"/>
    </location>
</feature>
<comment type="similarity">
    <text evidence="3">Belongs to the flavoredoxin family.</text>
</comment>
<reference evidence="5" key="2">
    <citation type="submission" date="2021-04" db="EMBL/GenBank/DDBJ databases">
        <authorList>
            <person name="Gilroy R."/>
        </authorList>
    </citation>
    <scope>NUCLEOTIDE SEQUENCE</scope>
    <source>
        <strain evidence="5">USAMLcec2-132</strain>
    </source>
</reference>
<organism evidence="5 6">
    <name type="scientific">Candidatus Eisenbergiella merdavium</name>
    <dbReference type="NCBI Taxonomy" id="2838551"/>
    <lineage>
        <taxon>Bacteria</taxon>
        <taxon>Bacillati</taxon>
        <taxon>Bacillota</taxon>
        <taxon>Clostridia</taxon>
        <taxon>Lachnospirales</taxon>
        <taxon>Lachnospiraceae</taxon>
        <taxon>Eisenbergiella</taxon>
    </lineage>
</organism>
<dbReference type="AlphaFoldDB" id="A0A9D2NGV1"/>
<gene>
    <name evidence="5" type="ORF">H9761_08335</name>
</gene>
<name>A0A9D2NGV1_9FIRM</name>
<comment type="cofactor">
    <cofactor evidence="1">
        <name>FMN</name>
        <dbReference type="ChEBI" id="CHEBI:58210"/>
    </cofactor>
</comment>
<dbReference type="PROSITE" id="PS51257">
    <property type="entry name" value="PROKAR_LIPOPROTEIN"/>
    <property type="match status" value="1"/>
</dbReference>
<sequence>MKKQEWKPGNMLYPLPAVMVSCADRAGKTNILTVAWAGTVCTNPPMLSISVRPERYSCGMIRETGEFVVNLTTEELARATDLCGVISGRDADKWEAAGLTPVPARKVKAPLIGECPVNLECRVEQELALGSHILFLARVVSVSVDEAYLDEKGSLHLDWAKPICYSHGRYFPLGKEIGKFGFSVAKKKAERKR</sequence>
<dbReference type="Gene3D" id="2.30.110.10">
    <property type="entry name" value="Electron Transport, Fmn-binding Protein, Chain A"/>
    <property type="match status" value="1"/>
</dbReference>
<dbReference type="Pfam" id="PF01613">
    <property type="entry name" value="Flavin_Reduct"/>
    <property type="match status" value="1"/>
</dbReference>
<proteinExistence type="inferred from homology"/>
<dbReference type="InterPro" id="IPR012349">
    <property type="entry name" value="Split_barrel_FMN-bd"/>
</dbReference>
<dbReference type="PANTHER" id="PTHR43567:SF1">
    <property type="entry name" value="FLAVOREDOXIN"/>
    <property type="match status" value="1"/>
</dbReference>
<dbReference type="PANTHER" id="PTHR43567">
    <property type="entry name" value="FLAVOREDOXIN-RELATED-RELATED"/>
    <property type="match status" value="1"/>
</dbReference>
<dbReference type="InterPro" id="IPR052174">
    <property type="entry name" value="Flavoredoxin"/>
</dbReference>
<dbReference type="EMBL" id="DWWS01000028">
    <property type="protein sequence ID" value="HJC23695.1"/>
    <property type="molecule type" value="Genomic_DNA"/>
</dbReference>
<evidence type="ECO:0000313" key="6">
    <source>
        <dbReference type="Proteomes" id="UP000823891"/>
    </source>
</evidence>
<accession>A0A9D2NGV1</accession>
<dbReference type="SMART" id="SM00903">
    <property type="entry name" value="Flavin_Reduct"/>
    <property type="match status" value="1"/>
</dbReference>
<dbReference type="GO" id="GO:0016646">
    <property type="term" value="F:oxidoreductase activity, acting on the CH-NH group of donors, NAD or NADP as acceptor"/>
    <property type="evidence" value="ECO:0007669"/>
    <property type="project" value="UniProtKB-ARBA"/>
</dbReference>
<comment type="caution">
    <text evidence="5">The sequence shown here is derived from an EMBL/GenBank/DDBJ whole genome shotgun (WGS) entry which is preliminary data.</text>
</comment>
<dbReference type="SUPFAM" id="SSF50475">
    <property type="entry name" value="FMN-binding split barrel"/>
    <property type="match status" value="1"/>
</dbReference>
<dbReference type="InterPro" id="IPR002563">
    <property type="entry name" value="Flavin_Rdtase-like_dom"/>
</dbReference>